<comment type="caution">
    <text evidence="1">The sequence shown here is derived from an EMBL/GenBank/DDBJ whole genome shotgun (WGS) entry which is preliminary data.</text>
</comment>
<proteinExistence type="predicted"/>
<reference evidence="1" key="1">
    <citation type="submission" date="2018-11" db="EMBL/GenBank/DDBJ databases">
        <authorList>
            <consortium name="Pathogen Informatics"/>
        </authorList>
    </citation>
    <scope>NUCLEOTIDE SEQUENCE</scope>
</reference>
<keyword evidence="2" id="KW-1185">Reference proteome</keyword>
<dbReference type="EMBL" id="CAAALY010076838">
    <property type="protein sequence ID" value="VEL25890.1"/>
    <property type="molecule type" value="Genomic_DNA"/>
</dbReference>
<evidence type="ECO:0000313" key="1">
    <source>
        <dbReference type="EMBL" id="VEL25890.1"/>
    </source>
</evidence>
<dbReference type="Proteomes" id="UP000784294">
    <property type="component" value="Unassembled WGS sequence"/>
</dbReference>
<sequence length="41" mass="4638">MPTTMPAKRLGKYDVHDPTLEIIMQTMDSGLGKFLIVFLPM</sequence>
<evidence type="ECO:0000313" key="2">
    <source>
        <dbReference type="Proteomes" id="UP000784294"/>
    </source>
</evidence>
<organism evidence="1 2">
    <name type="scientific">Protopolystoma xenopodis</name>
    <dbReference type="NCBI Taxonomy" id="117903"/>
    <lineage>
        <taxon>Eukaryota</taxon>
        <taxon>Metazoa</taxon>
        <taxon>Spiralia</taxon>
        <taxon>Lophotrochozoa</taxon>
        <taxon>Platyhelminthes</taxon>
        <taxon>Monogenea</taxon>
        <taxon>Polyopisthocotylea</taxon>
        <taxon>Polystomatidea</taxon>
        <taxon>Polystomatidae</taxon>
        <taxon>Protopolystoma</taxon>
    </lineage>
</organism>
<dbReference type="AlphaFoldDB" id="A0A448X1M7"/>
<name>A0A448X1M7_9PLAT</name>
<protein>
    <submittedName>
        <fullName evidence="1">Uncharacterized protein</fullName>
    </submittedName>
</protein>
<accession>A0A448X1M7</accession>
<gene>
    <name evidence="1" type="ORF">PXEA_LOCUS19330</name>
</gene>